<dbReference type="EMBL" id="FNDW01000005">
    <property type="protein sequence ID" value="SDI23733.1"/>
    <property type="molecule type" value="Genomic_DNA"/>
</dbReference>
<accession>A0A1G8IY27</accession>
<evidence type="ECO:0000313" key="2">
    <source>
        <dbReference type="Proteomes" id="UP000198869"/>
    </source>
</evidence>
<organism evidence="1 2">
    <name type="scientific">Chryseobacterium taeanense</name>
    <dbReference type="NCBI Taxonomy" id="311334"/>
    <lineage>
        <taxon>Bacteria</taxon>
        <taxon>Pseudomonadati</taxon>
        <taxon>Bacteroidota</taxon>
        <taxon>Flavobacteriia</taxon>
        <taxon>Flavobacteriales</taxon>
        <taxon>Weeksellaceae</taxon>
        <taxon>Chryseobacterium group</taxon>
        <taxon>Chryseobacterium</taxon>
    </lineage>
</organism>
<sequence length="62" mass="6737">MAGKYKGFKLKQDKIKIPAGTFIYEGEIAGQGGIYLGGTKQVFISEPWKISGVGVLESYPLK</sequence>
<name>A0A1G8IY27_9FLAO</name>
<evidence type="ECO:0000313" key="1">
    <source>
        <dbReference type="EMBL" id="SDI23733.1"/>
    </source>
</evidence>
<dbReference type="OrthoDB" id="95686at2"/>
<dbReference type="RefSeq" id="WP_089857459.1">
    <property type="nucleotide sequence ID" value="NZ_FNDW01000005.1"/>
</dbReference>
<keyword evidence="2" id="KW-1185">Reference proteome</keyword>
<dbReference type="AlphaFoldDB" id="A0A1G8IY27"/>
<proteinExistence type="predicted"/>
<dbReference type="Proteomes" id="UP000198869">
    <property type="component" value="Unassembled WGS sequence"/>
</dbReference>
<protein>
    <submittedName>
        <fullName evidence="1">Uncharacterized protein</fullName>
    </submittedName>
</protein>
<gene>
    <name evidence="1" type="ORF">SAMN05421846_105144</name>
</gene>
<reference evidence="2" key="1">
    <citation type="submission" date="2016-10" db="EMBL/GenBank/DDBJ databases">
        <authorList>
            <person name="Varghese N."/>
            <person name="Submissions S."/>
        </authorList>
    </citation>
    <scope>NUCLEOTIDE SEQUENCE [LARGE SCALE GENOMIC DNA]</scope>
    <source>
        <strain evidence="2">DSM 17071</strain>
    </source>
</reference>
<dbReference type="STRING" id="311334.SAMN05421846_105144"/>